<evidence type="ECO:0000256" key="3">
    <source>
        <dbReference type="ARBA" id="ARBA00004997"/>
    </source>
</evidence>
<dbReference type="NCBIfam" id="TIGR01064">
    <property type="entry name" value="pyruv_kin"/>
    <property type="match status" value="1"/>
</dbReference>
<dbReference type="Pfam" id="PF02887">
    <property type="entry name" value="PK_C"/>
    <property type="match status" value="1"/>
</dbReference>
<evidence type="ECO:0000256" key="2">
    <source>
        <dbReference type="ARBA" id="ARBA00001958"/>
    </source>
</evidence>
<evidence type="ECO:0000256" key="11">
    <source>
        <dbReference type="ARBA" id="ARBA00022840"/>
    </source>
</evidence>
<comment type="catalytic activity">
    <reaction evidence="15 16">
        <text>pyruvate + ATP = phosphoenolpyruvate + ADP + H(+)</text>
        <dbReference type="Rhea" id="RHEA:18157"/>
        <dbReference type="ChEBI" id="CHEBI:15361"/>
        <dbReference type="ChEBI" id="CHEBI:15378"/>
        <dbReference type="ChEBI" id="CHEBI:30616"/>
        <dbReference type="ChEBI" id="CHEBI:58702"/>
        <dbReference type="ChEBI" id="CHEBI:456216"/>
        <dbReference type="EC" id="2.7.1.40"/>
    </reaction>
</comment>
<keyword evidence="14" id="KW-0670">Pyruvate</keyword>
<keyword evidence="20" id="KW-1185">Reference proteome</keyword>
<comment type="pathway">
    <text evidence="3 16">Carbohydrate degradation; glycolysis; pyruvate from D-glyceraldehyde 3-phosphate: step 5/5.</text>
</comment>
<dbReference type="GO" id="GO:0005524">
    <property type="term" value="F:ATP binding"/>
    <property type="evidence" value="ECO:0007669"/>
    <property type="project" value="UniProtKB-KW"/>
</dbReference>
<dbReference type="GO" id="GO:0016301">
    <property type="term" value="F:kinase activity"/>
    <property type="evidence" value="ECO:0007669"/>
    <property type="project" value="UniProtKB-KW"/>
</dbReference>
<evidence type="ECO:0000259" key="18">
    <source>
        <dbReference type="Pfam" id="PF02887"/>
    </source>
</evidence>
<comment type="cofactor">
    <cofactor evidence="1">
        <name>Mg(2+)</name>
        <dbReference type="ChEBI" id="CHEBI:18420"/>
    </cofactor>
</comment>
<gene>
    <name evidence="19" type="ORF">MYCIT1_LOCUS30985</name>
</gene>
<sequence length="541" mass="59392">MYPTDGIRSQLEWSSTLTSLTIPSAEEESKYLRKTAIIATIGPNTNSVEKLSELRRAGVNVVRMNFSHGEYSYHQSVIDNTRKAVAADPAGRPMAIALDTKGPEIRTGVTRNGVDWKISAGHEFIISTDEQYKESCDDQVMFVDYANLPKVTAPGKLIYVDDGILSLLVLSIEGANVRVRAVNNGAICSRKGVNLPKTDVDLPALSEKDKRDLLFGVKNGVDMIFASFIRRAQDVKDIRTVLGPDGANIKIICKIENEQGVANFDEILRETDGIMVARGDLGIEIPASQVFLAQKMMIAKCNIVGKPVIVATQMLEVSAHMLLSDCYSTTPVRRVLRSAMLPMLFLTVPTASCSPERLPRVHTPFSLVRVLMMAETCLLAEAAICYPPLYAELTAVQNRPTQTVETVAIAAVAAASEQNASAILVLSTSGNTARLISKYRPKVPIITVSRNEQTTRQIHLHRGCYPFWYPEPRGVQDHQWQIDVDNRIRFGLRNAMNLKLVAPGATIIAVQGWKGGLGHTNTMRVLTVPEVADLEMLPLTA</sequence>
<dbReference type="SUPFAM" id="SSF51621">
    <property type="entry name" value="Phosphoenolpyruvate/pyruvate domain"/>
    <property type="match status" value="1"/>
</dbReference>
<accession>A0AAD2HTG7</accession>
<dbReference type="PROSITE" id="PS00110">
    <property type="entry name" value="PYRUVATE_KINASE"/>
    <property type="match status" value="1"/>
</dbReference>
<keyword evidence="11" id="KW-0067">ATP-binding</keyword>
<dbReference type="EMBL" id="CAVNYO010000440">
    <property type="protein sequence ID" value="CAK5280488.1"/>
    <property type="molecule type" value="Genomic_DNA"/>
</dbReference>
<dbReference type="InterPro" id="IPR015793">
    <property type="entry name" value="Pyrv_Knase_brl"/>
</dbReference>
<dbReference type="InterPro" id="IPR036918">
    <property type="entry name" value="Pyrv_Knase_C_sf"/>
</dbReference>
<evidence type="ECO:0000256" key="1">
    <source>
        <dbReference type="ARBA" id="ARBA00001946"/>
    </source>
</evidence>
<evidence type="ECO:0000256" key="15">
    <source>
        <dbReference type="ARBA" id="ARBA00048152"/>
    </source>
</evidence>
<feature type="domain" description="Pyruvate kinase C-terminal" evidence="18">
    <location>
        <begin position="405"/>
        <end position="526"/>
    </location>
</feature>
<dbReference type="PRINTS" id="PR01050">
    <property type="entry name" value="PYRUVTKNASE"/>
</dbReference>
<evidence type="ECO:0000256" key="16">
    <source>
        <dbReference type="RuleBase" id="RU000504"/>
    </source>
</evidence>
<keyword evidence="9" id="KW-0547">Nucleotide-binding</keyword>
<dbReference type="FunFam" id="2.40.33.10:FF:000001">
    <property type="entry name" value="Pyruvate kinase"/>
    <property type="match status" value="1"/>
</dbReference>
<dbReference type="EC" id="2.7.1.40" evidence="6 16"/>
<evidence type="ECO:0000256" key="5">
    <source>
        <dbReference type="ARBA" id="ARBA00011881"/>
    </source>
</evidence>
<dbReference type="InterPro" id="IPR018209">
    <property type="entry name" value="Pyrv_Knase_AS"/>
</dbReference>
<dbReference type="Gene3D" id="2.40.33.10">
    <property type="entry name" value="PK beta-barrel domain-like"/>
    <property type="match status" value="1"/>
</dbReference>
<dbReference type="Gene3D" id="3.40.1380.20">
    <property type="entry name" value="Pyruvate kinase, C-terminal domain"/>
    <property type="match status" value="1"/>
</dbReference>
<evidence type="ECO:0000256" key="14">
    <source>
        <dbReference type="ARBA" id="ARBA00023317"/>
    </source>
</evidence>
<keyword evidence="8" id="KW-0479">Metal-binding</keyword>
<comment type="cofactor">
    <cofactor evidence="2">
        <name>K(+)</name>
        <dbReference type="ChEBI" id="CHEBI:29103"/>
    </cofactor>
</comment>
<evidence type="ECO:0000256" key="9">
    <source>
        <dbReference type="ARBA" id="ARBA00022741"/>
    </source>
</evidence>
<protein>
    <recommendedName>
        <fullName evidence="6 16">Pyruvate kinase</fullName>
        <ecNumber evidence="6 16">2.7.1.40</ecNumber>
    </recommendedName>
</protein>
<dbReference type="GO" id="GO:0004743">
    <property type="term" value="F:pyruvate kinase activity"/>
    <property type="evidence" value="ECO:0007669"/>
    <property type="project" value="UniProtKB-EC"/>
</dbReference>
<feature type="domain" description="Pyruvate kinase barrel" evidence="17">
    <location>
        <begin position="33"/>
        <end position="317"/>
    </location>
</feature>
<keyword evidence="10 16" id="KW-0418">Kinase</keyword>
<dbReference type="InterPro" id="IPR015806">
    <property type="entry name" value="Pyrv_Knase_insert_dom_sf"/>
</dbReference>
<evidence type="ECO:0000313" key="19">
    <source>
        <dbReference type="EMBL" id="CAK5280488.1"/>
    </source>
</evidence>
<reference evidence="19" key="1">
    <citation type="submission" date="2023-11" db="EMBL/GenBank/DDBJ databases">
        <authorList>
            <person name="De Vega J J."/>
            <person name="De Vega J J."/>
        </authorList>
    </citation>
    <scope>NUCLEOTIDE SEQUENCE</scope>
</reference>
<evidence type="ECO:0000256" key="13">
    <source>
        <dbReference type="ARBA" id="ARBA00023152"/>
    </source>
</evidence>
<dbReference type="InterPro" id="IPR015813">
    <property type="entry name" value="Pyrv/PenolPyrv_kinase-like_dom"/>
</dbReference>
<comment type="subunit">
    <text evidence="5">Homotetramer.</text>
</comment>
<dbReference type="InterPro" id="IPR040442">
    <property type="entry name" value="Pyrv_kinase-like_dom_sf"/>
</dbReference>
<dbReference type="GO" id="GO:0030955">
    <property type="term" value="F:potassium ion binding"/>
    <property type="evidence" value="ECO:0007669"/>
    <property type="project" value="InterPro"/>
</dbReference>
<evidence type="ECO:0000256" key="4">
    <source>
        <dbReference type="ARBA" id="ARBA00008663"/>
    </source>
</evidence>
<organism evidence="19 20">
    <name type="scientific">Mycena citricolor</name>
    <dbReference type="NCBI Taxonomy" id="2018698"/>
    <lineage>
        <taxon>Eukaryota</taxon>
        <taxon>Fungi</taxon>
        <taxon>Dikarya</taxon>
        <taxon>Basidiomycota</taxon>
        <taxon>Agaricomycotina</taxon>
        <taxon>Agaricomycetes</taxon>
        <taxon>Agaricomycetidae</taxon>
        <taxon>Agaricales</taxon>
        <taxon>Marasmiineae</taxon>
        <taxon>Mycenaceae</taxon>
        <taxon>Mycena</taxon>
    </lineage>
</organism>
<evidence type="ECO:0000256" key="12">
    <source>
        <dbReference type="ARBA" id="ARBA00022842"/>
    </source>
</evidence>
<dbReference type="AlphaFoldDB" id="A0AAD2HTG7"/>
<evidence type="ECO:0000259" key="17">
    <source>
        <dbReference type="Pfam" id="PF00224"/>
    </source>
</evidence>
<evidence type="ECO:0000256" key="10">
    <source>
        <dbReference type="ARBA" id="ARBA00022777"/>
    </source>
</evidence>
<dbReference type="SUPFAM" id="SSF50800">
    <property type="entry name" value="PK beta-barrel domain-like"/>
    <property type="match status" value="1"/>
</dbReference>
<evidence type="ECO:0000256" key="8">
    <source>
        <dbReference type="ARBA" id="ARBA00022723"/>
    </source>
</evidence>
<dbReference type="InterPro" id="IPR015795">
    <property type="entry name" value="Pyrv_Knase_C"/>
</dbReference>
<comment type="similarity">
    <text evidence="4 16">Belongs to the pyruvate kinase family.</text>
</comment>
<dbReference type="GO" id="GO:0000287">
    <property type="term" value="F:magnesium ion binding"/>
    <property type="evidence" value="ECO:0007669"/>
    <property type="project" value="InterPro"/>
</dbReference>
<dbReference type="InterPro" id="IPR001697">
    <property type="entry name" value="Pyr_Knase"/>
</dbReference>
<dbReference type="Pfam" id="PF00224">
    <property type="entry name" value="PK"/>
    <property type="match status" value="1"/>
</dbReference>
<dbReference type="Proteomes" id="UP001295794">
    <property type="component" value="Unassembled WGS sequence"/>
</dbReference>
<proteinExistence type="inferred from homology"/>
<keyword evidence="12 16" id="KW-0460">Magnesium</keyword>
<dbReference type="InterPro" id="IPR011037">
    <property type="entry name" value="Pyrv_Knase-like_insert_dom_sf"/>
</dbReference>
<dbReference type="SUPFAM" id="SSF52935">
    <property type="entry name" value="PK C-terminal domain-like"/>
    <property type="match status" value="1"/>
</dbReference>
<keyword evidence="13 16" id="KW-0324">Glycolysis</keyword>
<evidence type="ECO:0000256" key="7">
    <source>
        <dbReference type="ARBA" id="ARBA00022679"/>
    </source>
</evidence>
<dbReference type="FunFam" id="3.40.1380.20:FF:000001">
    <property type="entry name" value="Pyruvate kinase"/>
    <property type="match status" value="1"/>
</dbReference>
<dbReference type="PANTHER" id="PTHR11817">
    <property type="entry name" value="PYRUVATE KINASE"/>
    <property type="match status" value="1"/>
</dbReference>
<evidence type="ECO:0000256" key="6">
    <source>
        <dbReference type="ARBA" id="ARBA00012142"/>
    </source>
</evidence>
<keyword evidence="7 16" id="KW-0808">Transferase</keyword>
<name>A0AAD2HTG7_9AGAR</name>
<evidence type="ECO:0000313" key="20">
    <source>
        <dbReference type="Proteomes" id="UP001295794"/>
    </source>
</evidence>
<dbReference type="Gene3D" id="3.20.20.60">
    <property type="entry name" value="Phosphoenolpyruvate-binding domains"/>
    <property type="match status" value="1"/>
</dbReference>
<comment type="caution">
    <text evidence="19">The sequence shown here is derived from an EMBL/GenBank/DDBJ whole genome shotgun (WGS) entry which is preliminary data.</text>
</comment>